<dbReference type="SUPFAM" id="SSF52540">
    <property type="entry name" value="P-loop containing nucleoside triphosphate hydrolases"/>
    <property type="match status" value="1"/>
</dbReference>
<dbReference type="PIRSF" id="PIRSF037081">
    <property type="entry name" value="P-loop_All4644_prd"/>
    <property type="match status" value="1"/>
</dbReference>
<dbReference type="EMBL" id="BLAF01000022">
    <property type="protein sequence ID" value="GES21350.1"/>
    <property type="molecule type" value="Genomic_DNA"/>
</dbReference>
<organism evidence="1 2">
    <name type="scientific">Acrocarpospora pleiomorpha</name>
    <dbReference type="NCBI Taxonomy" id="90975"/>
    <lineage>
        <taxon>Bacteria</taxon>
        <taxon>Bacillati</taxon>
        <taxon>Actinomycetota</taxon>
        <taxon>Actinomycetes</taxon>
        <taxon>Streptosporangiales</taxon>
        <taxon>Streptosporangiaceae</taxon>
        <taxon>Acrocarpospora</taxon>
    </lineage>
</organism>
<evidence type="ECO:0000313" key="1">
    <source>
        <dbReference type="EMBL" id="GES21350.1"/>
    </source>
</evidence>
<dbReference type="AlphaFoldDB" id="A0A5M3XK87"/>
<reference evidence="1 2" key="1">
    <citation type="submission" date="2019-10" db="EMBL/GenBank/DDBJ databases">
        <title>Whole genome shotgun sequence of Acrocarpospora pleiomorpha NBRC 16267.</title>
        <authorList>
            <person name="Ichikawa N."/>
            <person name="Kimura A."/>
            <person name="Kitahashi Y."/>
            <person name="Komaki H."/>
            <person name="Oguchi A."/>
        </authorList>
    </citation>
    <scope>NUCLEOTIDE SEQUENCE [LARGE SCALE GENOMIC DNA]</scope>
    <source>
        <strain evidence="1 2">NBRC 16267</strain>
    </source>
</reference>
<dbReference type="Gene3D" id="3.40.50.300">
    <property type="entry name" value="P-loop containing nucleotide triphosphate hydrolases"/>
    <property type="match status" value="1"/>
</dbReference>
<dbReference type="InterPro" id="IPR027417">
    <property type="entry name" value="P-loop_NTPase"/>
</dbReference>
<protein>
    <recommendedName>
        <fullName evidence="3">ATP-binding protein</fullName>
    </recommendedName>
</protein>
<evidence type="ECO:0000313" key="2">
    <source>
        <dbReference type="Proteomes" id="UP000377595"/>
    </source>
</evidence>
<accession>A0A5M3XK87</accession>
<dbReference type="Proteomes" id="UP000377595">
    <property type="component" value="Unassembled WGS sequence"/>
</dbReference>
<name>A0A5M3XK87_9ACTN</name>
<sequence length="164" mass="18713">MKGSHPGRLILLCGLPGSGKTTLAKHLAIELPAIRLCPDEWLAGLGVDFYEEEARDRLEGLLRQHAYDLLRLGQNVILEFGFWARAERDELRLAARALGAAVELRYLDVPFDELWRRVESRNRERAHEVALISKDAIEQWAKVFQSPDQDELALFDKPQVQRDG</sequence>
<comment type="caution">
    <text evidence="1">The sequence shown here is derived from an EMBL/GenBank/DDBJ whole genome shotgun (WGS) entry which is preliminary data.</text>
</comment>
<dbReference type="InterPro" id="IPR017101">
    <property type="entry name" value="P-loop_ATP/GTP-bd_All4644_prd"/>
</dbReference>
<proteinExistence type="predicted"/>
<gene>
    <name evidence="1" type="ORF">Aple_042460</name>
</gene>
<evidence type="ECO:0008006" key="3">
    <source>
        <dbReference type="Google" id="ProtNLM"/>
    </source>
</evidence>
<dbReference type="RefSeq" id="WP_155346342.1">
    <property type="nucleotide sequence ID" value="NZ_BAAAHM010000014.1"/>
</dbReference>
<keyword evidence="2" id="KW-1185">Reference proteome</keyword>
<dbReference type="Pfam" id="PF13671">
    <property type="entry name" value="AAA_33"/>
    <property type="match status" value="1"/>
</dbReference>
<dbReference type="OrthoDB" id="2639622at2"/>